<evidence type="ECO:0000313" key="1">
    <source>
        <dbReference type="EMBL" id="CTQ78837.1"/>
    </source>
</evidence>
<dbReference type="EMBL" id="CXWC01000016">
    <property type="protein sequence ID" value="CTQ78837.1"/>
    <property type="molecule type" value="Genomic_DNA"/>
</dbReference>
<dbReference type="AlphaFoldDB" id="A0A0M6ZIZ0"/>
<dbReference type="OrthoDB" id="8263000at2"/>
<gene>
    <name evidence="1" type="ORF">LA5096_05868</name>
</gene>
<sequence>MADDLFILQGNKPAGAQDYEALRRLGVERITALCGEIWSNHNSSDPGIAMLEAMAYAITDLGYRTAFPVEDLLTRPDGLIGPASETGLFPAHEILTTSPVTVNDHRRLLIRIEGIRNVWLDPMTDPEEPDNFRLSETPVFADCLADALSHDPLNVEGHDNHPVNVSGLYRVLVELPVDDALGSLNEAALEVTLRAGPLKGVVLTLNLPGDTNLPFEQEGLPDPFDPDAVNVSNVTEVGNGIEFSANIEVEQGGNPIASLAGLEITVLEDRPRPAGDPVVVTAADLQDALEETGPAGPAGLFLRKREARRRALTAVRRVLHAHRPLCEDYLSIDSVAPYRVGLCADVDVTPAADLEEVEARILHAVELYLNPPPVFRTLDALLAEGVPADEIFNGPYVNFDFEVEDRPVFTKPGFISDDDLAACELRRKVHVSDLINIIIDLDGIVAVRDLTLRAYDLQGVPLGDTEHWTLEVPPGHQPVLFFSGTKLTLYKNELPYRAQPTELERTLEHLRALSKAELYVPPDQVLPPVRGRWRNLDQIPTLQNELPRNFGTDRFGLPPDATKERVAQSRQLKGYLTFFDQVLADYLGQLAAARRILSPDKSLERTWFPPHLGHFPGLREDFPSEFFVNPGQMTTSDMFRVRLNETEEAFLDRRARALNHLIARFAERFADYALISFQLSGDRLMTARELLDERCDFLAEYPLVSRERGEGFNQLPEAPAEIWNSGNISGLERRAGRLLGISDLDRRDLHCGQVFDVFFATREDGGSFRVAIVTDDDETLFSSEETFATAGAALNAARPLEFLMADEDTYVIDDSAGEGAVVLRLEGGGTVLTRQGTFTEPHEASDAARRLLFHYNALLQQDFCESEGMHLIEHILLRPRAPGDALMSVCLSEDCQFCGEEDPYSFRVSIVLPYWPERFRNLHFRRFAERVIREECPAHIHPRICWVDNADMAALDAAHRAWREALATWPRDDALLAGAAAELIEILDNLRTIYPPATLHDCDDGGDDNIVRLDETNLGFF</sequence>
<dbReference type="STRING" id="311410.LA5095_05514"/>
<dbReference type="Proteomes" id="UP000049983">
    <property type="component" value="Unassembled WGS sequence"/>
</dbReference>
<proteinExistence type="predicted"/>
<keyword evidence="2" id="KW-1185">Reference proteome</keyword>
<evidence type="ECO:0000313" key="2">
    <source>
        <dbReference type="Proteomes" id="UP000049983"/>
    </source>
</evidence>
<accession>A0A0M6ZIZ0</accession>
<dbReference type="GeneID" id="97673104"/>
<protein>
    <submittedName>
        <fullName evidence="1">Uncharacterized protein</fullName>
    </submittedName>
</protein>
<name>A0A0M6ZIZ0_9HYPH</name>
<reference evidence="2" key="1">
    <citation type="submission" date="2015-07" db="EMBL/GenBank/DDBJ databases">
        <authorList>
            <person name="Rodrigo-Torres Lidia"/>
            <person name="Arahal R.David."/>
        </authorList>
    </citation>
    <scope>NUCLEOTIDE SEQUENCE [LARGE SCALE GENOMIC DNA]</scope>
    <source>
        <strain evidence="2">CECT 5096</strain>
    </source>
</reference>
<dbReference type="RefSeq" id="WP_055120952.1">
    <property type="nucleotide sequence ID" value="NZ_CXWA01000012.1"/>
</dbReference>
<organism evidence="1 2">
    <name type="scientific">Roseibium album</name>
    <dbReference type="NCBI Taxonomy" id="311410"/>
    <lineage>
        <taxon>Bacteria</taxon>
        <taxon>Pseudomonadati</taxon>
        <taxon>Pseudomonadota</taxon>
        <taxon>Alphaproteobacteria</taxon>
        <taxon>Hyphomicrobiales</taxon>
        <taxon>Stappiaceae</taxon>
        <taxon>Roseibium</taxon>
    </lineage>
</organism>